<dbReference type="Proteomes" id="UP000178859">
    <property type="component" value="Unassembled WGS sequence"/>
</dbReference>
<dbReference type="PANTHER" id="PTHR43861">
    <property type="entry name" value="TRANS-ACONITATE 2-METHYLTRANSFERASE-RELATED"/>
    <property type="match status" value="1"/>
</dbReference>
<dbReference type="Gene3D" id="3.40.50.150">
    <property type="entry name" value="Vaccinia Virus protein VP39"/>
    <property type="match status" value="1"/>
</dbReference>
<name>A0A1F5MH01_9BACT</name>
<organism evidence="1 2">
    <name type="scientific">Candidatus Daviesbacteria bacterium RIFCSPLOWO2_02_FULL_36_7</name>
    <dbReference type="NCBI Taxonomy" id="1797792"/>
    <lineage>
        <taxon>Bacteria</taxon>
        <taxon>Candidatus Daviesiibacteriota</taxon>
    </lineage>
</organism>
<sequence>MIVYEEIFKKSGLSPTQQEILKIVGEGKTILEIGSSTGYMTKAFLSNKCIVDVIETDKQAVAKLPKEVRKKFAQSIEDSNICRLLNKDYDYIIMADVLEHLVTPGEVLKRLLKVSSSKTKLLVSLPNVACWMMRKQLFFNGDFQYQDSGLLDRTHLHFYTVKTLPKVLTENGWKVEQVKGTITRLPFERLIKKVPLLYSFLVSKYKNLAYYHFLTISSKI</sequence>
<dbReference type="EMBL" id="MFDT01000049">
    <property type="protein sequence ID" value="OGE64646.1"/>
    <property type="molecule type" value="Genomic_DNA"/>
</dbReference>
<comment type="caution">
    <text evidence="1">The sequence shown here is derived from an EMBL/GenBank/DDBJ whole genome shotgun (WGS) entry which is preliminary data.</text>
</comment>
<accession>A0A1F5MH01</accession>
<evidence type="ECO:0008006" key="3">
    <source>
        <dbReference type="Google" id="ProtNLM"/>
    </source>
</evidence>
<evidence type="ECO:0000313" key="1">
    <source>
        <dbReference type="EMBL" id="OGE64646.1"/>
    </source>
</evidence>
<dbReference type="InterPro" id="IPR029063">
    <property type="entry name" value="SAM-dependent_MTases_sf"/>
</dbReference>
<evidence type="ECO:0000313" key="2">
    <source>
        <dbReference type="Proteomes" id="UP000178859"/>
    </source>
</evidence>
<dbReference type="Pfam" id="PF13489">
    <property type="entry name" value="Methyltransf_23"/>
    <property type="match status" value="1"/>
</dbReference>
<dbReference type="AlphaFoldDB" id="A0A1F5MH01"/>
<protein>
    <recommendedName>
        <fullName evidence="3">Methyltransferase domain-containing protein</fullName>
    </recommendedName>
</protein>
<dbReference type="CDD" id="cd02440">
    <property type="entry name" value="AdoMet_MTases"/>
    <property type="match status" value="1"/>
</dbReference>
<proteinExistence type="predicted"/>
<dbReference type="SUPFAM" id="SSF53335">
    <property type="entry name" value="S-adenosyl-L-methionine-dependent methyltransferases"/>
    <property type="match status" value="1"/>
</dbReference>
<dbReference type="PANTHER" id="PTHR43861:SF6">
    <property type="entry name" value="METHYLTRANSFERASE TYPE 11"/>
    <property type="match status" value="1"/>
</dbReference>
<gene>
    <name evidence="1" type="ORF">A3I48_00600</name>
</gene>
<reference evidence="1 2" key="1">
    <citation type="journal article" date="2016" name="Nat. Commun.">
        <title>Thousands of microbial genomes shed light on interconnected biogeochemical processes in an aquifer system.</title>
        <authorList>
            <person name="Anantharaman K."/>
            <person name="Brown C.T."/>
            <person name="Hug L.A."/>
            <person name="Sharon I."/>
            <person name="Castelle C.J."/>
            <person name="Probst A.J."/>
            <person name="Thomas B.C."/>
            <person name="Singh A."/>
            <person name="Wilkins M.J."/>
            <person name="Karaoz U."/>
            <person name="Brodie E.L."/>
            <person name="Williams K.H."/>
            <person name="Hubbard S.S."/>
            <person name="Banfield J.F."/>
        </authorList>
    </citation>
    <scope>NUCLEOTIDE SEQUENCE [LARGE SCALE GENOMIC DNA]</scope>
</reference>